<dbReference type="EMBL" id="QPIW01000002">
    <property type="protein sequence ID" value="RDB07223.1"/>
    <property type="molecule type" value="Genomic_DNA"/>
</dbReference>
<organism evidence="1 2">
    <name type="scientific">Runella aurantiaca</name>
    <dbReference type="NCBI Taxonomy" id="2282308"/>
    <lineage>
        <taxon>Bacteria</taxon>
        <taxon>Pseudomonadati</taxon>
        <taxon>Bacteroidota</taxon>
        <taxon>Cytophagia</taxon>
        <taxon>Cytophagales</taxon>
        <taxon>Spirosomataceae</taxon>
        <taxon>Runella</taxon>
    </lineage>
</organism>
<protein>
    <recommendedName>
        <fullName evidence="3">Transposase</fullName>
    </recommendedName>
</protein>
<name>A0A369IIK9_9BACT</name>
<dbReference type="Proteomes" id="UP000253141">
    <property type="component" value="Unassembled WGS sequence"/>
</dbReference>
<dbReference type="AlphaFoldDB" id="A0A369IIK9"/>
<gene>
    <name evidence="1" type="ORF">DVG78_04175</name>
</gene>
<accession>A0A369IIK9</accession>
<evidence type="ECO:0000313" key="2">
    <source>
        <dbReference type="Proteomes" id="UP000253141"/>
    </source>
</evidence>
<evidence type="ECO:0000313" key="1">
    <source>
        <dbReference type="EMBL" id="RDB07223.1"/>
    </source>
</evidence>
<proteinExistence type="predicted"/>
<evidence type="ECO:0008006" key="3">
    <source>
        <dbReference type="Google" id="ProtNLM"/>
    </source>
</evidence>
<sequence>MLHYLRDVTLAEDELRTKNQPITRLISGLRTLTINLLRRAKPKNMAAQIDNFADKFHTLIQFMKQEMLL</sequence>
<comment type="caution">
    <text evidence="1">The sequence shown here is derived from an EMBL/GenBank/DDBJ whole genome shotgun (WGS) entry which is preliminary data.</text>
</comment>
<keyword evidence="2" id="KW-1185">Reference proteome</keyword>
<reference evidence="1 2" key="1">
    <citation type="submission" date="2018-07" db="EMBL/GenBank/DDBJ databases">
        <title>Genome analysis of Runella aurantiaca.</title>
        <authorList>
            <person name="Yang X."/>
        </authorList>
    </citation>
    <scope>NUCLEOTIDE SEQUENCE [LARGE SCALE GENOMIC DNA]</scope>
    <source>
        <strain evidence="1 2">YX9</strain>
    </source>
</reference>